<dbReference type="Proteomes" id="UP001620626">
    <property type="component" value="Unassembled WGS sequence"/>
</dbReference>
<organism evidence="2 3">
    <name type="scientific">Heterodera trifolii</name>
    <dbReference type="NCBI Taxonomy" id="157864"/>
    <lineage>
        <taxon>Eukaryota</taxon>
        <taxon>Metazoa</taxon>
        <taxon>Ecdysozoa</taxon>
        <taxon>Nematoda</taxon>
        <taxon>Chromadorea</taxon>
        <taxon>Rhabditida</taxon>
        <taxon>Tylenchina</taxon>
        <taxon>Tylenchomorpha</taxon>
        <taxon>Tylenchoidea</taxon>
        <taxon>Heteroderidae</taxon>
        <taxon>Heteroderinae</taxon>
        <taxon>Heterodera</taxon>
    </lineage>
</organism>
<accession>A0ABD2LXB8</accession>
<feature type="region of interest" description="Disordered" evidence="1">
    <location>
        <begin position="215"/>
        <end position="240"/>
    </location>
</feature>
<reference evidence="2 3" key="1">
    <citation type="submission" date="2024-10" db="EMBL/GenBank/DDBJ databases">
        <authorList>
            <person name="Kim D."/>
        </authorList>
    </citation>
    <scope>NUCLEOTIDE SEQUENCE [LARGE SCALE GENOMIC DNA]</scope>
    <source>
        <strain evidence="2">BH-2024</strain>
    </source>
</reference>
<comment type="caution">
    <text evidence="2">The sequence shown here is derived from an EMBL/GenBank/DDBJ whole genome shotgun (WGS) entry which is preliminary data.</text>
</comment>
<proteinExistence type="predicted"/>
<keyword evidence="3" id="KW-1185">Reference proteome</keyword>
<dbReference type="AlphaFoldDB" id="A0ABD2LXB8"/>
<evidence type="ECO:0000313" key="2">
    <source>
        <dbReference type="EMBL" id="KAL3119895.1"/>
    </source>
</evidence>
<protein>
    <submittedName>
        <fullName evidence="2">Uncharacterized protein</fullName>
    </submittedName>
</protein>
<evidence type="ECO:0000256" key="1">
    <source>
        <dbReference type="SAM" id="MobiDB-lite"/>
    </source>
</evidence>
<evidence type="ECO:0000313" key="3">
    <source>
        <dbReference type="Proteomes" id="UP001620626"/>
    </source>
</evidence>
<feature type="region of interest" description="Disordered" evidence="1">
    <location>
        <begin position="67"/>
        <end position="92"/>
    </location>
</feature>
<dbReference type="EMBL" id="JBICBT010000228">
    <property type="protein sequence ID" value="KAL3119895.1"/>
    <property type="molecule type" value="Genomic_DNA"/>
</dbReference>
<sequence length="274" mass="30343">MKELGGTNKGRSLHYSLFSLMILSSFHLRAHSFGRVKDQKELEEGGGRGGAGGGLIIEWENGGEWTGSCVTKENQSGRKAHPSKNNPAIGDDHDVTTFADFGTLDGWRWQIRQLSPEGMGRTLDPSTKCAAIFNLVVPQWTMKLNEWVNVLLGREAKAITAEGEKRAGADLKLFVDGMPNFDGVRGEEMRGKGRRICISFIQSATDRCPRSLFTSDEEKEAQMEGQKGGGGDRRKKKREEADHLGMSIRGGIRMISFARFYFLLLAFRTPSADN</sequence>
<gene>
    <name evidence="2" type="ORF">niasHT_007023</name>
</gene>
<name>A0ABD2LXB8_9BILA</name>